<protein>
    <recommendedName>
        <fullName evidence="13">Aminopeptidase</fullName>
        <ecNumber evidence="13">3.4.11.-</ecNumber>
    </recommendedName>
</protein>
<keyword evidence="6 13" id="KW-0378">Hydrolase</keyword>
<dbReference type="KEGG" id="bany:112054482"/>
<evidence type="ECO:0000256" key="8">
    <source>
        <dbReference type="ARBA" id="ARBA00023049"/>
    </source>
</evidence>
<dbReference type="Gene3D" id="1.10.390.10">
    <property type="entry name" value="Neutral Protease Domain 2"/>
    <property type="match status" value="1"/>
</dbReference>
<comment type="cofactor">
    <cofactor evidence="11 13">
        <name>Zn(2+)</name>
        <dbReference type="ChEBI" id="CHEBI:29105"/>
    </cofactor>
    <text evidence="11 13">Binds 1 zinc ion per subunit.</text>
</comment>
<evidence type="ECO:0000256" key="5">
    <source>
        <dbReference type="ARBA" id="ARBA00022723"/>
    </source>
</evidence>
<keyword evidence="18" id="KW-1185">Reference proteome</keyword>
<evidence type="ECO:0000256" key="10">
    <source>
        <dbReference type="PIRSR" id="PIRSR634016-1"/>
    </source>
</evidence>
<dbReference type="GO" id="GO:0043171">
    <property type="term" value="P:peptide catabolic process"/>
    <property type="evidence" value="ECO:0007669"/>
    <property type="project" value="TreeGrafter"/>
</dbReference>
<evidence type="ECO:0000259" key="15">
    <source>
        <dbReference type="Pfam" id="PF01433"/>
    </source>
</evidence>
<sequence length="932" mass="105564">MLRQFAQLALLCIAVQSVYSETDPKYRLNTTITPSAYTILITPYFDTGDDKAFTFDGEVQITFTTASSINTIKLHSEDLKYTASNITLTNGVNTINLAETNALEFEEKYSFAHINLASDLSSGVEYILKIVYTGPIRTDLAGFYRNYYIEKGVKKWLGATQFESTSARKAFPCFDEPEYKAVFTLTIDRPANYKPSLANTKLQGTLQLSNGFVRETFYPTPKMSTYLLAFLVSEFEAEHYSVNGTKELGVFTRPEAKNQTEYAFDFAVRVVQALGNYFGIDYYSTNSNLKLDHIALLDFKAGAMENWGLVTYRESLLLFIPEESTPYYKYRVAQIIAHETTHMWFGNLVTCHWWSNTWLNEGFANYFQDYITALIEPDVAADDQLIIGSVYTALDADDKPDSPPITNNNVNSPDEISGHFGSISYQKAGSVIRMIHHLIGDNAFKSGLNSYLIANSFQPGYPERLYTALSQGVNVYNSLASYPGHDITDIMSSWISRSGYPLVHVEVNHADSSIVLTQKRFYIHSTDKSDEIYKIPITLSLETAFDFTNTKPAFIMANKTYVLPVREIKENHSWPILNIQESGLYRVNYDSHTWHHISDHLKSSRREEIHYLNRAKIVNDLFAFLFADEEKFDLLHDVLHFLEDETDHAVWFAAIRGFKKLRSHYLGTDTLPIIDDFILHLMESSVTRLGLEVKSTDDIKTRRNRMQVLDLACKIGYQGCIDGALTLYNDFKNNGKWIDPSLREVVYCTGLRYGNGEDYDFLWNRMFTTNVANEARLIGDILGCTSDETKLNSFLVSMLVENSPIKIQDLTVPLSGVLSNYSNVHVVIDSLQNNVSLWKSIYVSLDSVLSSVASALRSDDEINKFENWLSTCTECGESAVTSARSSLAKTKVMTQWAKDHRSDIWTSLRGSASITSVSLLMLLAGYILTYKF</sequence>
<dbReference type="InterPro" id="IPR001930">
    <property type="entry name" value="Peptidase_M1"/>
</dbReference>
<dbReference type="InterPro" id="IPR024571">
    <property type="entry name" value="ERAP1-like_C_dom"/>
</dbReference>
<dbReference type="PANTHER" id="PTHR11533:SF301">
    <property type="entry name" value="AMINOPEPTIDASE"/>
    <property type="match status" value="1"/>
</dbReference>
<dbReference type="SUPFAM" id="SSF55486">
    <property type="entry name" value="Metalloproteases ('zincins'), catalytic domain"/>
    <property type="match status" value="1"/>
</dbReference>
<keyword evidence="3" id="KW-0325">Glycoprotein</keyword>
<comment type="subcellular location">
    <subcellularLocation>
        <location evidence="1">Cell membrane</location>
        <topology evidence="1">Lipid-anchor</topology>
        <topology evidence="1">GPI-anchor</topology>
    </subcellularLocation>
</comment>
<dbReference type="GeneID" id="112054482"/>
<dbReference type="SUPFAM" id="SSF63737">
    <property type="entry name" value="Leukotriene A4 hydrolase N-terminal domain"/>
    <property type="match status" value="1"/>
</dbReference>
<dbReference type="AlphaFoldDB" id="A0A6J1NXP9"/>
<dbReference type="OrthoDB" id="10031169at2759"/>
<evidence type="ECO:0000313" key="19">
    <source>
        <dbReference type="RefSeq" id="XP_023950042.2"/>
    </source>
</evidence>
<dbReference type="Gene3D" id="2.60.40.1910">
    <property type="match status" value="1"/>
</dbReference>
<dbReference type="EC" id="3.4.11.-" evidence="13"/>
<dbReference type="InterPro" id="IPR034016">
    <property type="entry name" value="M1_APN-typ"/>
</dbReference>
<evidence type="ECO:0000256" key="9">
    <source>
        <dbReference type="ARBA" id="ARBA00023288"/>
    </source>
</evidence>
<dbReference type="Proteomes" id="UP001652582">
    <property type="component" value="Chromosome 12"/>
</dbReference>
<name>A0A6J1NXP9_BICAN</name>
<dbReference type="InterPro" id="IPR050344">
    <property type="entry name" value="Peptidase_M1_aminopeptidases"/>
</dbReference>
<dbReference type="GO" id="GO:0008270">
    <property type="term" value="F:zinc ion binding"/>
    <property type="evidence" value="ECO:0007669"/>
    <property type="project" value="UniProtKB-UniRule"/>
</dbReference>
<evidence type="ECO:0000256" key="4">
    <source>
        <dbReference type="ARBA" id="ARBA00022670"/>
    </source>
</evidence>
<evidence type="ECO:0000256" key="13">
    <source>
        <dbReference type="RuleBase" id="RU364040"/>
    </source>
</evidence>
<evidence type="ECO:0000313" key="18">
    <source>
        <dbReference type="Proteomes" id="UP001652582"/>
    </source>
</evidence>
<evidence type="ECO:0000256" key="2">
    <source>
        <dbReference type="ARBA" id="ARBA00010136"/>
    </source>
</evidence>
<evidence type="ECO:0000256" key="11">
    <source>
        <dbReference type="PIRSR" id="PIRSR634016-3"/>
    </source>
</evidence>
<dbReference type="InterPro" id="IPR027268">
    <property type="entry name" value="Peptidase_M4/M1_CTD_sf"/>
</dbReference>
<dbReference type="GO" id="GO:0005615">
    <property type="term" value="C:extracellular space"/>
    <property type="evidence" value="ECO:0007669"/>
    <property type="project" value="TreeGrafter"/>
</dbReference>
<keyword evidence="4 13" id="KW-0645">Protease</keyword>
<feature type="binding site" evidence="11">
    <location>
        <position position="361"/>
    </location>
    <ligand>
        <name>Zn(2+)</name>
        <dbReference type="ChEBI" id="CHEBI:29105"/>
        <note>catalytic</note>
    </ligand>
</feature>
<keyword evidence="3" id="KW-0472">Membrane</keyword>
<feature type="signal peptide" evidence="14">
    <location>
        <begin position="1"/>
        <end position="20"/>
    </location>
</feature>
<accession>A0A6J1NXP9</accession>
<keyword evidence="8 13" id="KW-0482">Metalloprotease</keyword>
<evidence type="ECO:0000256" key="14">
    <source>
        <dbReference type="SAM" id="SignalP"/>
    </source>
</evidence>
<dbReference type="InterPro" id="IPR045357">
    <property type="entry name" value="Aminopeptidase_N-like_N"/>
</dbReference>
<evidence type="ECO:0000256" key="7">
    <source>
        <dbReference type="ARBA" id="ARBA00022833"/>
    </source>
</evidence>
<proteinExistence type="inferred from homology"/>
<dbReference type="Pfam" id="PF17900">
    <property type="entry name" value="Peptidase_M1_N"/>
    <property type="match status" value="1"/>
</dbReference>
<feature type="domain" description="Peptidase M1 membrane alanine aminopeptidase" evidence="15">
    <location>
        <begin position="262"/>
        <end position="494"/>
    </location>
</feature>
<organism evidence="18 19">
    <name type="scientific">Bicyclus anynana</name>
    <name type="common">Squinting bush brown butterfly</name>
    <dbReference type="NCBI Taxonomy" id="110368"/>
    <lineage>
        <taxon>Eukaryota</taxon>
        <taxon>Metazoa</taxon>
        <taxon>Ecdysozoa</taxon>
        <taxon>Arthropoda</taxon>
        <taxon>Hexapoda</taxon>
        <taxon>Insecta</taxon>
        <taxon>Pterygota</taxon>
        <taxon>Neoptera</taxon>
        <taxon>Endopterygota</taxon>
        <taxon>Lepidoptera</taxon>
        <taxon>Glossata</taxon>
        <taxon>Ditrysia</taxon>
        <taxon>Papilionoidea</taxon>
        <taxon>Nymphalidae</taxon>
        <taxon>Satyrinae</taxon>
        <taxon>Satyrini</taxon>
        <taxon>Mycalesina</taxon>
        <taxon>Bicyclus</taxon>
    </lineage>
</organism>
<dbReference type="PANTHER" id="PTHR11533">
    <property type="entry name" value="PROTEASE M1 ZINC METALLOPROTEASE"/>
    <property type="match status" value="1"/>
</dbReference>
<keyword evidence="9" id="KW-0449">Lipoprotein</keyword>
<feature type="domain" description="ERAP1-like C-terminal" evidence="16">
    <location>
        <begin position="574"/>
        <end position="871"/>
    </location>
</feature>
<evidence type="ECO:0000256" key="12">
    <source>
        <dbReference type="PIRSR" id="PIRSR634016-4"/>
    </source>
</evidence>
<dbReference type="GO" id="GO:0098552">
    <property type="term" value="C:side of membrane"/>
    <property type="evidence" value="ECO:0007669"/>
    <property type="project" value="UniProtKB-KW"/>
</dbReference>
<dbReference type="RefSeq" id="XP_023950042.2">
    <property type="nucleotide sequence ID" value="XM_024094274.2"/>
</dbReference>
<feature type="binding site" evidence="11">
    <location>
        <position position="342"/>
    </location>
    <ligand>
        <name>Zn(2+)</name>
        <dbReference type="ChEBI" id="CHEBI:29105"/>
        <note>catalytic</note>
    </ligand>
</feature>
<keyword evidence="7 11" id="KW-0862">Zinc</keyword>
<feature type="binding site" evidence="11">
    <location>
        <position position="338"/>
    </location>
    <ligand>
        <name>Zn(2+)</name>
        <dbReference type="ChEBI" id="CHEBI:29105"/>
        <note>catalytic</note>
    </ligand>
</feature>
<dbReference type="CDD" id="cd09601">
    <property type="entry name" value="M1_APN-Q_like"/>
    <property type="match status" value="1"/>
</dbReference>
<dbReference type="Pfam" id="PF11838">
    <property type="entry name" value="ERAP1_C"/>
    <property type="match status" value="1"/>
</dbReference>
<evidence type="ECO:0000256" key="6">
    <source>
        <dbReference type="ARBA" id="ARBA00022801"/>
    </source>
</evidence>
<dbReference type="PRINTS" id="PR00756">
    <property type="entry name" value="ALADIPTASE"/>
</dbReference>
<dbReference type="GO" id="GO:0070006">
    <property type="term" value="F:metalloaminopeptidase activity"/>
    <property type="evidence" value="ECO:0007669"/>
    <property type="project" value="TreeGrafter"/>
</dbReference>
<dbReference type="GO" id="GO:0042277">
    <property type="term" value="F:peptide binding"/>
    <property type="evidence" value="ECO:0007669"/>
    <property type="project" value="TreeGrafter"/>
</dbReference>
<keyword evidence="5 11" id="KW-0479">Metal-binding</keyword>
<dbReference type="InterPro" id="IPR014782">
    <property type="entry name" value="Peptidase_M1_dom"/>
</dbReference>
<keyword evidence="13" id="KW-0031">Aminopeptidase</keyword>
<comment type="similarity">
    <text evidence="2 13">Belongs to the peptidase M1 family.</text>
</comment>
<evidence type="ECO:0000256" key="1">
    <source>
        <dbReference type="ARBA" id="ARBA00004609"/>
    </source>
</evidence>
<feature type="site" description="Transition state stabilizer" evidence="12">
    <location>
        <position position="425"/>
    </location>
</feature>
<dbReference type="Gene3D" id="1.25.50.20">
    <property type="match status" value="1"/>
</dbReference>
<reference evidence="19" key="1">
    <citation type="submission" date="2025-08" db="UniProtKB">
        <authorList>
            <consortium name="RefSeq"/>
        </authorList>
    </citation>
    <scope>IDENTIFICATION</scope>
</reference>
<feature type="domain" description="Aminopeptidase N-like N-terminal" evidence="17">
    <location>
        <begin position="34"/>
        <end position="227"/>
    </location>
</feature>
<evidence type="ECO:0000256" key="3">
    <source>
        <dbReference type="ARBA" id="ARBA00022622"/>
    </source>
</evidence>
<keyword evidence="3" id="KW-0336">GPI-anchor</keyword>
<dbReference type="GO" id="GO:0005886">
    <property type="term" value="C:plasma membrane"/>
    <property type="evidence" value="ECO:0007669"/>
    <property type="project" value="UniProtKB-SubCell"/>
</dbReference>
<dbReference type="GO" id="GO:0005737">
    <property type="term" value="C:cytoplasm"/>
    <property type="evidence" value="ECO:0007669"/>
    <property type="project" value="TreeGrafter"/>
</dbReference>
<dbReference type="Pfam" id="PF01433">
    <property type="entry name" value="Peptidase_M1"/>
    <property type="match status" value="1"/>
</dbReference>
<keyword evidence="14" id="KW-0732">Signal</keyword>
<evidence type="ECO:0000259" key="17">
    <source>
        <dbReference type="Pfam" id="PF17900"/>
    </source>
</evidence>
<gene>
    <name evidence="19" type="primary">LOC112054482</name>
</gene>
<dbReference type="GO" id="GO:0006508">
    <property type="term" value="P:proteolysis"/>
    <property type="evidence" value="ECO:0007669"/>
    <property type="project" value="UniProtKB-KW"/>
</dbReference>
<feature type="active site" description="Proton acceptor" evidence="10">
    <location>
        <position position="339"/>
    </location>
</feature>
<evidence type="ECO:0000259" key="16">
    <source>
        <dbReference type="Pfam" id="PF11838"/>
    </source>
</evidence>
<feature type="chain" id="PRO_5045665281" description="Aminopeptidase" evidence="14">
    <location>
        <begin position="21"/>
        <end position="932"/>
    </location>
</feature>
<dbReference type="InterPro" id="IPR042097">
    <property type="entry name" value="Aminopeptidase_N-like_N_sf"/>
</dbReference>
<dbReference type="Gene3D" id="2.60.40.1730">
    <property type="entry name" value="tricorn interacting facor f3 domain"/>
    <property type="match status" value="1"/>
</dbReference>